<evidence type="ECO:0000313" key="3">
    <source>
        <dbReference type="Proteomes" id="UP000807716"/>
    </source>
</evidence>
<dbReference type="Proteomes" id="UP000807716">
    <property type="component" value="Unassembled WGS sequence"/>
</dbReference>
<evidence type="ECO:0000256" key="1">
    <source>
        <dbReference type="SAM" id="MobiDB-lite"/>
    </source>
</evidence>
<keyword evidence="3" id="KW-1185">Reference proteome</keyword>
<feature type="region of interest" description="Disordered" evidence="1">
    <location>
        <begin position="157"/>
        <end position="193"/>
    </location>
</feature>
<feature type="region of interest" description="Disordered" evidence="1">
    <location>
        <begin position="78"/>
        <end position="121"/>
    </location>
</feature>
<name>A0A9P6QKT9_9FUNG</name>
<accession>A0A9P6QKT9</accession>
<dbReference type="OrthoDB" id="1877767at2759"/>
<evidence type="ECO:0008006" key="4">
    <source>
        <dbReference type="Google" id="ProtNLM"/>
    </source>
</evidence>
<dbReference type="EMBL" id="JAAAJB010000018">
    <property type="protein sequence ID" value="KAG0269757.1"/>
    <property type="molecule type" value="Genomic_DNA"/>
</dbReference>
<comment type="caution">
    <text evidence="2">The sequence shown here is derived from an EMBL/GenBank/DDBJ whole genome shotgun (WGS) entry which is preliminary data.</text>
</comment>
<organism evidence="2 3">
    <name type="scientific">Actinomortierella ambigua</name>
    <dbReference type="NCBI Taxonomy" id="1343610"/>
    <lineage>
        <taxon>Eukaryota</taxon>
        <taxon>Fungi</taxon>
        <taxon>Fungi incertae sedis</taxon>
        <taxon>Mucoromycota</taxon>
        <taxon>Mortierellomycotina</taxon>
        <taxon>Mortierellomycetes</taxon>
        <taxon>Mortierellales</taxon>
        <taxon>Mortierellaceae</taxon>
        <taxon>Actinomortierella</taxon>
    </lineage>
</organism>
<dbReference type="AlphaFoldDB" id="A0A9P6QKT9"/>
<feature type="compositionally biased region" description="Acidic residues" evidence="1">
    <location>
        <begin position="100"/>
        <end position="121"/>
    </location>
</feature>
<feature type="compositionally biased region" description="Polar residues" evidence="1">
    <location>
        <begin position="172"/>
        <end position="187"/>
    </location>
</feature>
<sequence length="193" mass="21629">MEDQYEWVETTEHIILEFGSRNTPSSSWLNNIDQGIQLVGLDGDEVFFRAGGTVYQGFYEDNALSEDLVFTIQGDIPTAQEDEEDGPFAQQSSTRRLAGEDEEDLEALQDETGSVEDYDEEPIDATMELVGVVTKKIFFEKVVVDINNPAAYDARLRHSTQYKEHEADDEQVTATAPTTDGEGTTSEMDLDRQ</sequence>
<dbReference type="Gene3D" id="2.60.40.4370">
    <property type="match status" value="1"/>
</dbReference>
<gene>
    <name evidence="2" type="ORF">DFQ27_002173</name>
</gene>
<reference evidence="2" key="1">
    <citation type="journal article" date="2020" name="Fungal Divers.">
        <title>Resolving the Mortierellaceae phylogeny through synthesis of multi-gene phylogenetics and phylogenomics.</title>
        <authorList>
            <person name="Vandepol N."/>
            <person name="Liber J."/>
            <person name="Desiro A."/>
            <person name="Na H."/>
            <person name="Kennedy M."/>
            <person name="Barry K."/>
            <person name="Grigoriev I.V."/>
            <person name="Miller A.N."/>
            <person name="O'Donnell K."/>
            <person name="Stajich J.E."/>
            <person name="Bonito G."/>
        </authorList>
    </citation>
    <scope>NUCLEOTIDE SEQUENCE</scope>
    <source>
        <strain evidence="2">BC1065</strain>
    </source>
</reference>
<proteinExistence type="predicted"/>
<evidence type="ECO:0000313" key="2">
    <source>
        <dbReference type="EMBL" id="KAG0269757.1"/>
    </source>
</evidence>
<protein>
    <recommendedName>
        <fullName evidence="4">Transcription factor TFIIIC triple barrel domain-containing protein</fullName>
    </recommendedName>
</protein>